<gene>
    <name evidence="1" type="ORF">NDU88_002798</name>
</gene>
<reference evidence="1" key="1">
    <citation type="journal article" date="2022" name="bioRxiv">
        <title>Sequencing and chromosome-scale assembly of the giantPleurodeles waltlgenome.</title>
        <authorList>
            <person name="Brown T."/>
            <person name="Elewa A."/>
            <person name="Iarovenko S."/>
            <person name="Subramanian E."/>
            <person name="Araus A.J."/>
            <person name="Petzold A."/>
            <person name="Susuki M."/>
            <person name="Suzuki K.-i.T."/>
            <person name="Hayashi T."/>
            <person name="Toyoda A."/>
            <person name="Oliveira C."/>
            <person name="Osipova E."/>
            <person name="Leigh N.D."/>
            <person name="Simon A."/>
            <person name="Yun M.H."/>
        </authorList>
    </citation>
    <scope>NUCLEOTIDE SEQUENCE</scope>
    <source>
        <strain evidence="1">20211129_DDA</strain>
        <tissue evidence="1">Liver</tissue>
    </source>
</reference>
<dbReference type="AlphaFoldDB" id="A0AAV7SDX9"/>
<protein>
    <submittedName>
        <fullName evidence="1">Uncharacterized protein</fullName>
    </submittedName>
</protein>
<sequence length="86" mass="8936">MLGLGTAGGRGFKSPLGPPCLCADFSGAPAPRLAREADLPAQHLQIDTAPPGGDIRAPIVPTAWPSRLTEHRNQMAIALRGQTTPT</sequence>
<keyword evidence="2" id="KW-1185">Reference proteome</keyword>
<evidence type="ECO:0000313" key="2">
    <source>
        <dbReference type="Proteomes" id="UP001066276"/>
    </source>
</evidence>
<accession>A0AAV7SDX9</accession>
<proteinExistence type="predicted"/>
<dbReference type="EMBL" id="JANPWB010000008">
    <property type="protein sequence ID" value="KAJ1162330.1"/>
    <property type="molecule type" value="Genomic_DNA"/>
</dbReference>
<comment type="caution">
    <text evidence="1">The sequence shown here is derived from an EMBL/GenBank/DDBJ whole genome shotgun (WGS) entry which is preliminary data.</text>
</comment>
<evidence type="ECO:0000313" key="1">
    <source>
        <dbReference type="EMBL" id="KAJ1162330.1"/>
    </source>
</evidence>
<organism evidence="1 2">
    <name type="scientific">Pleurodeles waltl</name>
    <name type="common">Iberian ribbed newt</name>
    <dbReference type="NCBI Taxonomy" id="8319"/>
    <lineage>
        <taxon>Eukaryota</taxon>
        <taxon>Metazoa</taxon>
        <taxon>Chordata</taxon>
        <taxon>Craniata</taxon>
        <taxon>Vertebrata</taxon>
        <taxon>Euteleostomi</taxon>
        <taxon>Amphibia</taxon>
        <taxon>Batrachia</taxon>
        <taxon>Caudata</taxon>
        <taxon>Salamandroidea</taxon>
        <taxon>Salamandridae</taxon>
        <taxon>Pleurodelinae</taxon>
        <taxon>Pleurodeles</taxon>
    </lineage>
</organism>
<dbReference type="Proteomes" id="UP001066276">
    <property type="component" value="Chromosome 4_2"/>
</dbReference>
<name>A0AAV7SDX9_PLEWA</name>